<dbReference type="InterPro" id="IPR036259">
    <property type="entry name" value="MFS_trans_sf"/>
</dbReference>
<feature type="transmembrane region" description="Helical" evidence="8">
    <location>
        <begin position="234"/>
        <end position="251"/>
    </location>
</feature>
<keyword evidence="7 8" id="KW-0472">Membrane</keyword>
<accession>A0A939PJ47</accession>
<comment type="subcellular location">
    <subcellularLocation>
        <location evidence="1">Cell membrane</location>
        <topology evidence="1">Multi-pass membrane protein</topology>
    </subcellularLocation>
</comment>
<feature type="transmembrane region" description="Helical" evidence="8">
    <location>
        <begin position="272"/>
        <end position="294"/>
    </location>
</feature>
<dbReference type="CDD" id="cd17502">
    <property type="entry name" value="MFS_Azr1_MDR_like"/>
    <property type="match status" value="1"/>
</dbReference>
<dbReference type="PROSITE" id="PS50850">
    <property type="entry name" value="MFS"/>
    <property type="match status" value="1"/>
</dbReference>
<dbReference type="GO" id="GO:0022857">
    <property type="term" value="F:transmembrane transporter activity"/>
    <property type="evidence" value="ECO:0007669"/>
    <property type="project" value="InterPro"/>
</dbReference>
<feature type="transmembrane region" description="Helical" evidence="8">
    <location>
        <begin position="16"/>
        <end position="39"/>
    </location>
</feature>
<dbReference type="RefSeq" id="WP_208261899.1">
    <property type="nucleotide sequence ID" value="NZ_JAGEOJ010000023.1"/>
</dbReference>
<evidence type="ECO:0000256" key="4">
    <source>
        <dbReference type="ARBA" id="ARBA00022475"/>
    </source>
</evidence>
<feature type="transmembrane region" description="Helical" evidence="8">
    <location>
        <begin position="51"/>
        <end position="70"/>
    </location>
</feature>
<feature type="transmembrane region" description="Helical" evidence="8">
    <location>
        <begin position="336"/>
        <end position="353"/>
    </location>
</feature>
<evidence type="ECO:0000256" key="3">
    <source>
        <dbReference type="ARBA" id="ARBA00022448"/>
    </source>
</evidence>
<dbReference type="SUPFAM" id="SSF103473">
    <property type="entry name" value="MFS general substrate transporter"/>
    <property type="match status" value="1"/>
</dbReference>
<feature type="transmembrane region" description="Helical" evidence="8">
    <location>
        <begin position="306"/>
        <end position="324"/>
    </location>
</feature>
<comment type="caution">
    <text evidence="10">The sequence shown here is derived from an EMBL/GenBank/DDBJ whole genome shotgun (WGS) entry which is preliminary data.</text>
</comment>
<dbReference type="AlphaFoldDB" id="A0A939PJ47"/>
<sequence length="488" mass="51112">MSTTEQEAPSEGRIRLMLLGVMLAMLLSMLDNTIVGTAMPTIVRDVGGLDHLSWVVTAYILATAVSTPVWGKLGDLRGRKNVFLTAIVVFLIGSAASGAAQTMGQLIAFRTVQGLGAGGLAVGAFAVIADLVPPRERGRYQGMTSMVMALGTIGGPLLGGVVTGHLGWRWAFYINLPLGVIALIWSQVMLRLPAVKKSATIDWPGILILGATISTTVLAATWAGVRYAWTSPQILGLAIAALLGLAAFIWSQRRAVEPVLPLRIFGTRNLPLVAVLIAVVGGVMFGCSLYLPLFQQTVQHASATDSGLLLLPMMAPIVLVSQFPGRIMTRTGRYKIFPILGSILLAAGSFLLATMDTSTPRVMTALFMALIGGGLGCMMQMTTAIAQNSVEMRDIGAATAAVTLFRTLGGSIAVAVFGALFTRSLQNADGAHSGPAYLHAVANGTQHIFFLAGALCLVALAAALLVKEVPLRGKPTSPQPAKEPVTTS</sequence>
<evidence type="ECO:0000259" key="9">
    <source>
        <dbReference type="PROSITE" id="PS50850"/>
    </source>
</evidence>
<keyword evidence="11" id="KW-1185">Reference proteome</keyword>
<dbReference type="InterPro" id="IPR004638">
    <property type="entry name" value="EmrB-like"/>
</dbReference>
<dbReference type="FunFam" id="1.20.1250.20:FF:000231">
    <property type="entry name" value="EmrB/QacA subfamily drug resistance transporter"/>
    <property type="match status" value="1"/>
</dbReference>
<evidence type="ECO:0000256" key="2">
    <source>
        <dbReference type="ARBA" id="ARBA00007520"/>
    </source>
</evidence>
<dbReference type="PANTHER" id="PTHR23501:SF197">
    <property type="entry name" value="COMD"/>
    <property type="match status" value="1"/>
</dbReference>
<feature type="transmembrane region" description="Helical" evidence="8">
    <location>
        <begin position="398"/>
        <end position="421"/>
    </location>
</feature>
<gene>
    <name evidence="10" type="ORF">J4573_42725</name>
</gene>
<feature type="transmembrane region" description="Helical" evidence="8">
    <location>
        <begin position="144"/>
        <end position="164"/>
    </location>
</feature>
<comment type="similarity">
    <text evidence="2">Belongs to the major facilitator superfamily. TCR/Tet family.</text>
</comment>
<dbReference type="PRINTS" id="PR01036">
    <property type="entry name" value="TCRTETB"/>
</dbReference>
<feature type="transmembrane region" description="Helical" evidence="8">
    <location>
        <begin position="170"/>
        <end position="190"/>
    </location>
</feature>
<organism evidence="10 11">
    <name type="scientific">Actinomadura barringtoniae</name>
    <dbReference type="NCBI Taxonomy" id="1427535"/>
    <lineage>
        <taxon>Bacteria</taxon>
        <taxon>Bacillati</taxon>
        <taxon>Actinomycetota</taxon>
        <taxon>Actinomycetes</taxon>
        <taxon>Streptosporangiales</taxon>
        <taxon>Thermomonosporaceae</taxon>
        <taxon>Actinomadura</taxon>
    </lineage>
</organism>
<dbReference type="NCBIfam" id="TIGR00711">
    <property type="entry name" value="efflux_EmrB"/>
    <property type="match status" value="1"/>
</dbReference>
<feature type="transmembrane region" description="Helical" evidence="8">
    <location>
        <begin position="82"/>
        <end position="100"/>
    </location>
</feature>
<proteinExistence type="inferred from homology"/>
<evidence type="ECO:0000313" key="11">
    <source>
        <dbReference type="Proteomes" id="UP000669179"/>
    </source>
</evidence>
<evidence type="ECO:0000256" key="1">
    <source>
        <dbReference type="ARBA" id="ARBA00004651"/>
    </source>
</evidence>
<protein>
    <submittedName>
        <fullName evidence="10">MFS transporter</fullName>
    </submittedName>
</protein>
<feature type="transmembrane region" description="Helical" evidence="8">
    <location>
        <begin position="202"/>
        <end position="222"/>
    </location>
</feature>
<dbReference type="Gene3D" id="1.20.1250.20">
    <property type="entry name" value="MFS general substrate transporter like domains"/>
    <property type="match status" value="1"/>
</dbReference>
<evidence type="ECO:0000256" key="5">
    <source>
        <dbReference type="ARBA" id="ARBA00022692"/>
    </source>
</evidence>
<keyword evidence="5 8" id="KW-0812">Transmembrane</keyword>
<dbReference type="InterPro" id="IPR020846">
    <property type="entry name" value="MFS_dom"/>
</dbReference>
<evidence type="ECO:0000256" key="8">
    <source>
        <dbReference type="SAM" id="Phobius"/>
    </source>
</evidence>
<keyword evidence="6 8" id="KW-1133">Transmembrane helix</keyword>
<dbReference type="InterPro" id="IPR011701">
    <property type="entry name" value="MFS"/>
</dbReference>
<dbReference type="PANTHER" id="PTHR23501">
    <property type="entry name" value="MAJOR FACILITATOR SUPERFAMILY"/>
    <property type="match status" value="1"/>
</dbReference>
<evidence type="ECO:0000256" key="7">
    <source>
        <dbReference type="ARBA" id="ARBA00023136"/>
    </source>
</evidence>
<reference evidence="10" key="1">
    <citation type="submission" date="2021-03" db="EMBL/GenBank/DDBJ databases">
        <authorList>
            <person name="Kanchanasin P."/>
            <person name="Saeng-In P."/>
            <person name="Phongsopitanun W."/>
            <person name="Yuki M."/>
            <person name="Kudo T."/>
            <person name="Ohkuma M."/>
            <person name="Tanasupawat S."/>
        </authorList>
    </citation>
    <scope>NUCLEOTIDE SEQUENCE</scope>
    <source>
        <strain evidence="10">GKU 128</strain>
    </source>
</reference>
<name>A0A939PJ47_9ACTN</name>
<keyword evidence="3" id="KW-0813">Transport</keyword>
<feature type="transmembrane region" description="Helical" evidence="8">
    <location>
        <begin position="365"/>
        <end position="386"/>
    </location>
</feature>
<dbReference type="EMBL" id="JAGEOJ010000023">
    <property type="protein sequence ID" value="MBO2453867.1"/>
    <property type="molecule type" value="Genomic_DNA"/>
</dbReference>
<keyword evidence="4" id="KW-1003">Cell membrane</keyword>
<dbReference type="Proteomes" id="UP000669179">
    <property type="component" value="Unassembled WGS sequence"/>
</dbReference>
<evidence type="ECO:0000313" key="10">
    <source>
        <dbReference type="EMBL" id="MBO2453867.1"/>
    </source>
</evidence>
<dbReference type="GO" id="GO:0005886">
    <property type="term" value="C:plasma membrane"/>
    <property type="evidence" value="ECO:0007669"/>
    <property type="project" value="UniProtKB-SubCell"/>
</dbReference>
<evidence type="ECO:0000256" key="6">
    <source>
        <dbReference type="ARBA" id="ARBA00022989"/>
    </source>
</evidence>
<dbReference type="FunFam" id="1.20.1720.10:FF:000004">
    <property type="entry name" value="EmrB/QacA family drug resistance transporter"/>
    <property type="match status" value="1"/>
</dbReference>
<feature type="transmembrane region" description="Helical" evidence="8">
    <location>
        <begin position="447"/>
        <end position="466"/>
    </location>
</feature>
<feature type="transmembrane region" description="Helical" evidence="8">
    <location>
        <begin position="112"/>
        <end position="132"/>
    </location>
</feature>
<dbReference type="Gene3D" id="1.20.1720.10">
    <property type="entry name" value="Multidrug resistance protein D"/>
    <property type="match status" value="1"/>
</dbReference>
<dbReference type="Pfam" id="PF07690">
    <property type="entry name" value="MFS_1"/>
    <property type="match status" value="1"/>
</dbReference>
<feature type="domain" description="Major facilitator superfamily (MFS) profile" evidence="9">
    <location>
        <begin position="17"/>
        <end position="471"/>
    </location>
</feature>